<reference evidence="2 3" key="1">
    <citation type="journal article" date="2006" name="Science">
        <title>Phytophthora genome sequences uncover evolutionary origins and mechanisms of pathogenesis.</title>
        <authorList>
            <person name="Tyler B.M."/>
            <person name="Tripathy S."/>
            <person name="Zhang X."/>
            <person name="Dehal P."/>
            <person name="Jiang R.H."/>
            <person name="Aerts A."/>
            <person name="Arredondo F.D."/>
            <person name="Baxter L."/>
            <person name="Bensasson D."/>
            <person name="Beynon J.L."/>
            <person name="Chapman J."/>
            <person name="Damasceno C.M."/>
            <person name="Dorrance A.E."/>
            <person name="Dou D."/>
            <person name="Dickerman A.W."/>
            <person name="Dubchak I.L."/>
            <person name="Garbelotto M."/>
            <person name="Gijzen M."/>
            <person name="Gordon S.G."/>
            <person name="Govers F."/>
            <person name="Grunwald N.J."/>
            <person name="Huang W."/>
            <person name="Ivors K.L."/>
            <person name="Jones R.W."/>
            <person name="Kamoun S."/>
            <person name="Krampis K."/>
            <person name="Lamour K.H."/>
            <person name="Lee M.K."/>
            <person name="McDonald W.H."/>
            <person name="Medina M."/>
            <person name="Meijer H.J."/>
            <person name="Nordberg E.K."/>
            <person name="Maclean D.J."/>
            <person name="Ospina-Giraldo M.D."/>
            <person name="Morris P.F."/>
            <person name="Phuntumart V."/>
            <person name="Putnam N.H."/>
            <person name="Rash S."/>
            <person name="Rose J.K."/>
            <person name="Sakihama Y."/>
            <person name="Salamov A.A."/>
            <person name="Savidor A."/>
            <person name="Scheuring C.F."/>
            <person name="Smith B.M."/>
            <person name="Sobral B.W."/>
            <person name="Terry A."/>
            <person name="Torto-Alalibo T.A."/>
            <person name="Win J."/>
            <person name="Xu Z."/>
            <person name="Zhang H."/>
            <person name="Grigoriev I.V."/>
            <person name="Rokhsar D.S."/>
            <person name="Boore J.L."/>
        </authorList>
    </citation>
    <scope>NUCLEOTIDE SEQUENCE [LARGE SCALE GENOMIC DNA]</scope>
    <source>
        <strain evidence="2 3">P6497</strain>
    </source>
</reference>
<protein>
    <submittedName>
        <fullName evidence="2">Uncharacterized protein</fullName>
    </submittedName>
</protein>
<evidence type="ECO:0000313" key="3">
    <source>
        <dbReference type="Proteomes" id="UP000002640"/>
    </source>
</evidence>
<sequence>MASIASSATAGPNGGDQLADSSETETEDDLDLIYWPFYSIGAPDDTLVPKDPICRSISKLLGQLPRNGGEYAFGGMATVLPSLPGLYIKGDIGHISLPLREENAVLLQRQAQQRHGNLCLLYPSQVKMTNPEWAKGLEQLCGLCAERLGYNDVGLSPMMTMMLLFGKGGRLEDQQAPDPVGCCVAKLTVQLPSCYSGGDLVVREEAGSDALRYTLGKEDGTAAFTPHYAVYTTGEYRAVEEVTSGYRLVVVYSLCLPMGTSCLSRRESSRLLRSRVAEAIRKLRGKDGQRAARADPEAMMLINSYKTSNIETVGWKALSGIDRGRFRLLRDANNMLPEGDQLRFYIACLRFAVVAWPVSADAKNSLTLISSDITTGAGAEENNNSTEPPDAAETTTHSPGQLSEKLNKSSALLLLCRQLAKTVAESGDLYLVDKFFSKYFVRLQEKDELLPLLAEIVRRFGWDDVSASFLSSINDLPSESRMGLALQLADMLVDKPAAHTRLTMFAVERARTLCSSLPETLAYSCHRDLLWKHAMVCENPQALIDVASLFKIMDGNLLGPVVDYLMKTSLPKHHATGLLPVASKRRRWLLDQVNDIMTPFTWEIPDINFPDATAVAKYLQGPSTALVIRGFRSLVDAQARASLLRQKIKAPVEIAAEGNGQNASVRISKTGGAYDPRAKEIPTLLAQLEIIGVLVSSIAAMDTAYHSS</sequence>
<feature type="region of interest" description="Disordered" evidence="1">
    <location>
        <begin position="1"/>
        <end position="23"/>
    </location>
</feature>
<feature type="region of interest" description="Disordered" evidence="1">
    <location>
        <begin position="377"/>
        <end position="402"/>
    </location>
</feature>
<feature type="compositionally biased region" description="Polar residues" evidence="1">
    <location>
        <begin position="1"/>
        <end position="10"/>
    </location>
</feature>
<dbReference type="InParanoid" id="G4YFY0"/>
<keyword evidence="3" id="KW-1185">Reference proteome</keyword>
<dbReference type="EMBL" id="JH159151">
    <property type="protein sequence ID" value="EGZ28029.1"/>
    <property type="molecule type" value="Genomic_DNA"/>
</dbReference>
<accession>G4YFY0</accession>
<name>G4YFY0_PHYSP</name>
<organism evidence="2 3">
    <name type="scientific">Phytophthora sojae (strain P6497)</name>
    <name type="common">Soybean stem and root rot agent</name>
    <name type="synonym">Phytophthora megasperma f. sp. glycines</name>
    <dbReference type="NCBI Taxonomy" id="1094619"/>
    <lineage>
        <taxon>Eukaryota</taxon>
        <taxon>Sar</taxon>
        <taxon>Stramenopiles</taxon>
        <taxon>Oomycota</taxon>
        <taxon>Peronosporomycetes</taxon>
        <taxon>Peronosporales</taxon>
        <taxon>Peronosporaceae</taxon>
        <taxon>Phytophthora</taxon>
    </lineage>
</organism>
<dbReference type="RefSeq" id="XP_009515304.1">
    <property type="nucleotide sequence ID" value="XM_009517009.1"/>
</dbReference>
<dbReference type="KEGG" id="psoj:PHYSODRAFT_473192"/>
<dbReference type="AlphaFoldDB" id="G4YFY0"/>
<evidence type="ECO:0000256" key="1">
    <source>
        <dbReference type="SAM" id="MobiDB-lite"/>
    </source>
</evidence>
<gene>
    <name evidence="2" type="ORF">PHYSODRAFT_473192</name>
</gene>
<evidence type="ECO:0000313" key="2">
    <source>
        <dbReference type="EMBL" id="EGZ28029.1"/>
    </source>
</evidence>
<feature type="compositionally biased region" description="Polar residues" evidence="1">
    <location>
        <begin position="381"/>
        <end position="401"/>
    </location>
</feature>
<dbReference type="Proteomes" id="UP000002640">
    <property type="component" value="Unassembled WGS sequence"/>
</dbReference>
<proteinExistence type="predicted"/>
<dbReference type="GeneID" id="20654319"/>